<gene>
    <name evidence="2" type="ORF">TRFO_01757</name>
</gene>
<feature type="transmembrane region" description="Helical" evidence="1">
    <location>
        <begin position="311"/>
        <end position="336"/>
    </location>
</feature>
<dbReference type="Proteomes" id="UP000179807">
    <property type="component" value="Unassembled WGS sequence"/>
</dbReference>
<dbReference type="RefSeq" id="XP_068354284.1">
    <property type="nucleotide sequence ID" value="XM_068490293.1"/>
</dbReference>
<comment type="caution">
    <text evidence="2">The sequence shown here is derived from an EMBL/GenBank/DDBJ whole genome shotgun (WGS) entry which is preliminary data.</text>
</comment>
<feature type="transmembrane region" description="Helical" evidence="1">
    <location>
        <begin position="389"/>
        <end position="409"/>
    </location>
</feature>
<evidence type="ECO:0000313" key="2">
    <source>
        <dbReference type="EMBL" id="OHT01148.1"/>
    </source>
</evidence>
<reference evidence="2" key="1">
    <citation type="submission" date="2016-10" db="EMBL/GenBank/DDBJ databases">
        <authorList>
            <person name="Benchimol M."/>
            <person name="Almeida L.G."/>
            <person name="Vasconcelos A.T."/>
            <person name="Perreira-Neves A."/>
            <person name="Rosa I.A."/>
            <person name="Tasca T."/>
            <person name="Bogo M.R."/>
            <person name="de Souza W."/>
        </authorList>
    </citation>
    <scope>NUCLEOTIDE SEQUENCE [LARGE SCALE GENOMIC DNA]</scope>
    <source>
        <strain evidence="2">K</strain>
    </source>
</reference>
<feature type="transmembrane region" description="Helical" evidence="1">
    <location>
        <begin position="182"/>
        <end position="204"/>
    </location>
</feature>
<dbReference type="AlphaFoldDB" id="A0A1J4JUF2"/>
<dbReference type="VEuPathDB" id="TrichDB:TRFO_01757"/>
<evidence type="ECO:0008006" key="4">
    <source>
        <dbReference type="Google" id="ProtNLM"/>
    </source>
</evidence>
<feature type="transmembrane region" description="Helical" evidence="1">
    <location>
        <begin position="360"/>
        <end position="383"/>
    </location>
</feature>
<keyword evidence="1" id="KW-1133">Transmembrane helix</keyword>
<sequence>MLFFLLSYRSIFQTRTRTTIILLPSFGFIKGGTYHIDVNASNITAASLFILKDFVDYNNFNLHAQCQNHAKKAKNNHLEFSGNISLTGVLTPVLVNCGESKASELYDSTLISKKFENDSFSHNSDSNFNRVDRGSYDGPNDHIMKNQTEFAYDYNVNQMQEIEYNVTMAYSNPNFKIDSRDIFFVPLFRVLSHIYLAFLVTWLINAVKFINCRIHLHTIFTLMPFVRIISLCVWKSYSEKLMKEDINESVFNTIFDWIYFWALLVTIALVGTGWCIFRIHLETWQVKQIIFYSFLLSFTTLSLRFTSSTLLIVPLLVLMIVSVILYIKINLINLIVMGRVSEQMSKNPVVVNKIDLARQFVFISLGCLGFTAFGSSVLCAIGFHKFTCTVFYEAMLLIGNFLQMRFFLFRKKYLGQRRRGVMRNDDTEMSDESYEYNQENSDIPKMSVKRTARVVTMIEPLGKSKLALMIPSSCIY</sequence>
<dbReference type="PANTHER" id="PTHR21229:SF1">
    <property type="entry name" value="GH17801P"/>
    <property type="match status" value="1"/>
</dbReference>
<name>A0A1J4JUF2_9EUKA</name>
<dbReference type="EMBL" id="MLAK01000926">
    <property type="protein sequence ID" value="OHT01148.1"/>
    <property type="molecule type" value="Genomic_DNA"/>
</dbReference>
<keyword evidence="3" id="KW-1185">Reference proteome</keyword>
<feature type="transmembrane region" description="Helical" evidence="1">
    <location>
        <begin position="216"/>
        <end position="237"/>
    </location>
</feature>
<dbReference type="InterPro" id="IPR009637">
    <property type="entry name" value="GPR107/GPR108-like"/>
</dbReference>
<dbReference type="GeneID" id="94824997"/>
<evidence type="ECO:0000313" key="3">
    <source>
        <dbReference type="Proteomes" id="UP000179807"/>
    </source>
</evidence>
<dbReference type="PANTHER" id="PTHR21229">
    <property type="entry name" value="LUNG SEVEN TRANSMEMBRANE RECEPTOR"/>
    <property type="match status" value="1"/>
</dbReference>
<organism evidence="2 3">
    <name type="scientific">Tritrichomonas foetus</name>
    <dbReference type="NCBI Taxonomy" id="1144522"/>
    <lineage>
        <taxon>Eukaryota</taxon>
        <taxon>Metamonada</taxon>
        <taxon>Parabasalia</taxon>
        <taxon>Tritrichomonadida</taxon>
        <taxon>Tritrichomonadidae</taxon>
        <taxon>Tritrichomonas</taxon>
    </lineage>
</organism>
<protein>
    <recommendedName>
        <fullName evidence="4">Intimal thickness related receptor IRP domain-containing protein</fullName>
    </recommendedName>
</protein>
<accession>A0A1J4JUF2</accession>
<keyword evidence="1" id="KW-0472">Membrane</keyword>
<feature type="transmembrane region" description="Helical" evidence="1">
    <location>
        <begin position="257"/>
        <end position="277"/>
    </location>
</feature>
<keyword evidence="1" id="KW-0812">Transmembrane</keyword>
<feature type="transmembrane region" description="Helical" evidence="1">
    <location>
        <begin position="289"/>
        <end position="305"/>
    </location>
</feature>
<proteinExistence type="predicted"/>
<dbReference type="GO" id="GO:0016020">
    <property type="term" value="C:membrane"/>
    <property type="evidence" value="ECO:0007669"/>
    <property type="project" value="InterPro"/>
</dbReference>
<evidence type="ECO:0000256" key="1">
    <source>
        <dbReference type="SAM" id="Phobius"/>
    </source>
</evidence>
<dbReference type="GO" id="GO:0005794">
    <property type="term" value="C:Golgi apparatus"/>
    <property type="evidence" value="ECO:0007669"/>
    <property type="project" value="TreeGrafter"/>
</dbReference>